<keyword evidence="9" id="KW-1185">Reference proteome</keyword>
<dbReference type="PANTHER" id="PTHR36206">
    <property type="entry name" value="ASPERCRYPTIN BIOSYNTHESIS CLUSTER-SPECIFIC TRANSCRIPTION REGULATOR ATNN-RELATED"/>
    <property type="match status" value="1"/>
</dbReference>
<evidence type="ECO:0000256" key="2">
    <source>
        <dbReference type="ARBA" id="ARBA00022833"/>
    </source>
</evidence>
<gene>
    <name evidence="8" type="ORF">Daesc_001146</name>
</gene>
<proteinExistence type="predicted"/>
<dbReference type="EMBL" id="JBANMG010000001">
    <property type="protein sequence ID" value="KAK6958347.1"/>
    <property type="molecule type" value="Genomic_DNA"/>
</dbReference>
<keyword evidence="3" id="KW-0805">Transcription regulation</keyword>
<accession>A0AAX6N113</accession>
<comment type="caution">
    <text evidence="8">The sequence shown here is derived from an EMBL/GenBank/DDBJ whole genome shotgun (WGS) entry which is preliminary data.</text>
</comment>
<keyword evidence="4" id="KW-0238">DNA-binding</keyword>
<dbReference type="GO" id="GO:0000981">
    <property type="term" value="F:DNA-binding transcription factor activity, RNA polymerase II-specific"/>
    <property type="evidence" value="ECO:0007669"/>
    <property type="project" value="InterPro"/>
</dbReference>
<feature type="domain" description="Zn(2)-C6 fungal-type" evidence="7">
    <location>
        <begin position="12"/>
        <end position="41"/>
    </location>
</feature>
<evidence type="ECO:0000259" key="7">
    <source>
        <dbReference type="PROSITE" id="PS50048"/>
    </source>
</evidence>
<evidence type="ECO:0000256" key="1">
    <source>
        <dbReference type="ARBA" id="ARBA00022723"/>
    </source>
</evidence>
<dbReference type="InterPro" id="IPR001138">
    <property type="entry name" value="Zn2Cys6_DnaBD"/>
</dbReference>
<protein>
    <recommendedName>
        <fullName evidence="7">Zn(2)-C6 fungal-type domain-containing protein</fullName>
    </recommendedName>
</protein>
<evidence type="ECO:0000313" key="9">
    <source>
        <dbReference type="Proteomes" id="UP001369815"/>
    </source>
</evidence>
<dbReference type="InterPro" id="IPR052360">
    <property type="entry name" value="Transcr_Regulatory_Proteins"/>
</dbReference>
<dbReference type="PROSITE" id="PS50048">
    <property type="entry name" value="ZN2_CY6_FUNGAL_2"/>
    <property type="match status" value="1"/>
</dbReference>
<dbReference type="Pfam" id="PF00172">
    <property type="entry name" value="Zn_clus"/>
    <property type="match status" value="1"/>
</dbReference>
<dbReference type="PANTHER" id="PTHR36206:SF16">
    <property type="entry name" value="TRANSCRIPTION FACTOR DOMAIN-CONTAINING PROTEIN-RELATED"/>
    <property type="match status" value="1"/>
</dbReference>
<reference evidence="8 9" key="1">
    <citation type="journal article" date="2024" name="Front Chem Biol">
        <title>Unveiling the potential of Daldinia eschscholtzii MFLUCC 19-0629 through bioactivity and bioinformatics studies for enhanced sustainable agriculture production.</title>
        <authorList>
            <person name="Brooks S."/>
            <person name="Weaver J.A."/>
            <person name="Klomchit A."/>
            <person name="Alharthi S.A."/>
            <person name="Onlamun T."/>
            <person name="Nurani R."/>
            <person name="Vong T.K."/>
            <person name="Alberti F."/>
            <person name="Greco C."/>
        </authorList>
    </citation>
    <scope>NUCLEOTIDE SEQUENCE [LARGE SCALE GENOMIC DNA]</scope>
    <source>
        <strain evidence="8">MFLUCC 19-0629</strain>
    </source>
</reference>
<keyword evidence="6" id="KW-0539">Nucleus</keyword>
<dbReference type="PROSITE" id="PS00463">
    <property type="entry name" value="ZN2_CY6_FUNGAL_1"/>
    <property type="match status" value="1"/>
</dbReference>
<dbReference type="SUPFAM" id="SSF57701">
    <property type="entry name" value="Zn2/Cys6 DNA-binding domain"/>
    <property type="match status" value="1"/>
</dbReference>
<keyword evidence="5" id="KW-0804">Transcription</keyword>
<keyword evidence="2" id="KW-0862">Zinc</keyword>
<name>A0AAX6N113_9PEZI</name>
<dbReference type="Gene3D" id="4.10.240.10">
    <property type="entry name" value="Zn(2)-C6 fungal-type DNA-binding domain"/>
    <property type="match status" value="1"/>
</dbReference>
<organism evidence="8 9">
    <name type="scientific">Daldinia eschscholtzii</name>
    <dbReference type="NCBI Taxonomy" id="292717"/>
    <lineage>
        <taxon>Eukaryota</taxon>
        <taxon>Fungi</taxon>
        <taxon>Dikarya</taxon>
        <taxon>Ascomycota</taxon>
        <taxon>Pezizomycotina</taxon>
        <taxon>Sordariomycetes</taxon>
        <taxon>Xylariomycetidae</taxon>
        <taxon>Xylariales</taxon>
        <taxon>Hypoxylaceae</taxon>
        <taxon>Daldinia</taxon>
    </lineage>
</organism>
<evidence type="ECO:0000313" key="8">
    <source>
        <dbReference type="EMBL" id="KAK6958347.1"/>
    </source>
</evidence>
<evidence type="ECO:0000256" key="3">
    <source>
        <dbReference type="ARBA" id="ARBA00023015"/>
    </source>
</evidence>
<evidence type="ECO:0000256" key="6">
    <source>
        <dbReference type="ARBA" id="ARBA00023242"/>
    </source>
</evidence>
<dbReference type="Proteomes" id="UP001369815">
    <property type="component" value="Unassembled WGS sequence"/>
</dbReference>
<dbReference type="AlphaFoldDB" id="A0AAX6N113"/>
<dbReference type="CDD" id="cd00067">
    <property type="entry name" value="GAL4"/>
    <property type="match status" value="1"/>
</dbReference>
<dbReference type="PRINTS" id="PR00755">
    <property type="entry name" value="AFLATOXINBRP"/>
</dbReference>
<keyword evidence="1" id="KW-0479">Metal-binding</keyword>
<sequence>MARKGSHKVRTGCLTCKARKVKCDENKPHCNRCITTGRACSGYVTKPSSGLLWQRPRQLFQSIDKPSEGRALQFFCEKTAQFLSGATDPYFWTHLVMQFSNFEPSVRHSVIAISSLYERFEAGDEMSHSGVQLRDDSLALQHYNAAIRELKTTDNQPLVLLVCILFICIEFLQSNKEEAMKHCKHGIALLERADYSWAKEHLLPVFRRLSSFPFFFGAGTMDFPDLVSVDSSLPTSFNGFADAASALDSLQSRTLRVVRLGDSYRFGKLLYKKVPSDLLEEQKVVANLLDKWHTLFESIDSGPMLPSTPATELYDLGIDFLEVMSRAILLIRYEISRVKLDMAFEADEMCYDQYLSNFQRAIDACALIDFIIPDEARIPPSKREPRFIFETGFTPWLHLIATKCRDLAVRLEALRLMRLLGVPRENLWELDQMYALARRVIEIEHGVVLDGDGQPVTAVKYPDLPPDERRVRDTNMEPKPSVYIDLNGKETCGWTVGFVMRDEKGAIVTRTEFIIAS</sequence>
<dbReference type="GO" id="GO:0008270">
    <property type="term" value="F:zinc ion binding"/>
    <property type="evidence" value="ECO:0007669"/>
    <property type="project" value="InterPro"/>
</dbReference>
<evidence type="ECO:0000256" key="4">
    <source>
        <dbReference type="ARBA" id="ARBA00023125"/>
    </source>
</evidence>
<dbReference type="SMART" id="SM00066">
    <property type="entry name" value="GAL4"/>
    <property type="match status" value="1"/>
</dbReference>
<dbReference type="GO" id="GO:0003677">
    <property type="term" value="F:DNA binding"/>
    <property type="evidence" value="ECO:0007669"/>
    <property type="project" value="UniProtKB-KW"/>
</dbReference>
<evidence type="ECO:0000256" key="5">
    <source>
        <dbReference type="ARBA" id="ARBA00023163"/>
    </source>
</evidence>
<dbReference type="InterPro" id="IPR036864">
    <property type="entry name" value="Zn2-C6_fun-type_DNA-bd_sf"/>
</dbReference>